<organism evidence="4 5">
    <name type="scientific">Cylindrotheca closterium</name>
    <dbReference type="NCBI Taxonomy" id="2856"/>
    <lineage>
        <taxon>Eukaryota</taxon>
        <taxon>Sar</taxon>
        <taxon>Stramenopiles</taxon>
        <taxon>Ochrophyta</taxon>
        <taxon>Bacillariophyta</taxon>
        <taxon>Bacillariophyceae</taxon>
        <taxon>Bacillariophycidae</taxon>
        <taxon>Bacillariales</taxon>
        <taxon>Bacillariaceae</taxon>
        <taxon>Cylindrotheca</taxon>
    </lineage>
</organism>
<name>A0AAD2CQL2_9STRA</name>
<dbReference type="GO" id="GO:0004674">
    <property type="term" value="F:protein serine/threonine kinase activity"/>
    <property type="evidence" value="ECO:0007669"/>
    <property type="project" value="TreeGrafter"/>
</dbReference>
<dbReference type="Pfam" id="PF00069">
    <property type="entry name" value="Pkinase"/>
    <property type="match status" value="1"/>
</dbReference>
<reference evidence="4" key="1">
    <citation type="submission" date="2023-08" db="EMBL/GenBank/DDBJ databases">
        <authorList>
            <person name="Audoor S."/>
            <person name="Bilcke G."/>
        </authorList>
    </citation>
    <scope>NUCLEOTIDE SEQUENCE</scope>
</reference>
<dbReference type="Proteomes" id="UP001295423">
    <property type="component" value="Unassembled WGS sequence"/>
</dbReference>
<dbReference type="Gene3D" id="1.10.510.10">
    <property type="entry name" value="Transferase(Phosphotransferase) domain 1"/>
    <property type="match status" value="1"/>
</dbReference>
<dbReference type="SUPFAM" id="SSF56112">
    <property type="entry name" value="Protein kinase-like (PK-like)"/>
    <property type="match status" value="1"/>
</dbReference>
<keyword evidence="2" id="KW-0812">Transmembrane</keyword>
<keyword evidence="2" id="KW-1133">Transmembrane helix</keyword>
<proteinExistence type="predicted"/>
<accession>A0AAD2CQL2</accession>
<dbReference type="InterPro" id="IPR000719">
    <property type="entry name" value="Prot_kinase_dom"/>
</dbReference>
<dbReference type="AlphaFoldDB" id="A0AAD2CQL2"/>
<feature type="compositionally biased region" description="Low complexity" evidence="1">
    <location>
        <begin position="13"/>
        <end position="22"/>
    </location>
</feature>
<evidence type="ECO:0000313" key="5">
    <source>
        <dbReference type="Proteomes" id="UP001295423"/>
    </source>
</evidence>
<dbReference type="PROSITE" id="PS50011">
    <property type="entry name" value="PROTEIN_KINASE_DOM"/>
    <property type="match status" value="1"/>
</dbReference>
<dbReference type="InterPro" id="IPR051681">
    <property type="entry name" value="Ser/Thr_Kinases-Pseudokinases"/>
</dbReference>
<keyword evidence="5" id="KW-1185">Reference proteome</keyword>
<keyword evidence="2" id="KW-0472">Membrane</keyword>
<protein>
    <recommendedName>
        <fullName evidence="3">Protein kinase domain-containing protein</fullName>
    </recommendedName>
</protein>
<gene>
    <name evidence="4" type="ORF">CYCCA115_LOCUS8131</name>
</gene>
<dbReference type="GO" id="GO:0005524">
    <property type="term" value="F:ATP binding"/>
    <property type="evidence" value="ECO:0007669"/>
    <property type="project" value="InterPro"/>
</dbReference>
<evidence type="ECO:0000256" key="2">
    <source>
        <dbReference type="SAM" id="Phobius"/>
    </source>
</evidence>
<evidence type="ECO:0000313" key="4">
    <source>
        <dbReference type="EMBL" id="CAJ1942806.1"/>
    </source>
</evidence>
<dbReference type="EMBL" id="CAKOGP040001112">
    <property type="protein sequence ID" value="CAJ1942806.1"/>
    <property type="molecule type" value="Genomic_DNA"/>
</dbReference>
<comment type="caution">
    <text evidence="4">The sequence shown here is derived from an EMBL/GenBank/DDBJ whole genome shotgun (WGS) entry which is preliminary data.</text>
</comment>
<dbReference type="PANTHER" id="PTHR44329">
    <property type="entry name" value="SERINE/THREONINE-PROTEIN KINASE TNNI3K-RELATED"/>
    <property type="match status" value="1"/>
</dbReference>
<sequence>MRSPKTKPKALAISPSNSSIGDSDSELAKKSRSSSLMAFHRVTLRFHMMPRYLQIVLATGSFLIGYFLIFSTLPISPLTEQEPDKLPEKFRHRPHFTDKPRILSLQQTSEEDRVLSNVMDASSLALPEEGHRQLVDRYNPLPRQNKLLKGPDSMDKGDCQPMYDWQRGHDPTCNIIHEATYGWDHLLGDNQAETLNELDSNDIAWDSIEQTRLVAAGAFRQVFKIFDWDGKTKRALKTLRVDSKRKDFDLRSFDRHRRDAISFEQLTSSPLIVDMYAFCTNSAVFDWGDQGTLEDIYQRDPDISKDDLLEIAYNVSLSVAHAHNFDDQGRATLAHTDIKPDQFLVQDGYYKLTDFNRVRFLLWNKRRNIPCGFTVGKNGGIWRSPEEYAYEEESEKVDVYSLGNVLYFMLTREYPWNDYPSKEVYEKVKKGKRPKISDEILASTHPFDEYMIKAIEMCYTQDQFKRPGAAEVAAKLQEGIDKLKQG</sequence>
<evidence type="ECO:0000259" key="3">
    <source>
        <dbReference type="PROSITE" id="PS50011"/>
    </source>
</evidence>
<feature type="transmembrane region" description="Helical" evidence="2">
    <location>
        <begin position="52"/>
        <end position="73"/>
    </location>
</feature>
<evidence type="ECO:0000256" key="1">
    <source>
        <dbReference type="SAM" id="MobiDB-lite"/>
    </source>
</evidence>
<dbReference type="InterPro" id="IPR011009">
    <property type="entry name" value="Kinase-like_dom_sf"/>
</dbReference>
<dbReference type="PANTHER" id="PTHR44329:SF214">
    <property type="entry name" value="PROTEIN KINASE DOMAIN-CONTAINING PROTEIN"/>
    <property type="match status" value="1"/>
</dbReference>
<feature type="domain" description="Protein kinase" evidence="3">
    <location>
        <begin position="208"/>
        <end position="480"/>
    </location>
</feature>
<feature type="region of interest" description="Disordered" evidence="1">
    <location>
        <begin position="1"/>
        <end position="27"/>
    </location>
</feature>